<name>A0ABS2GX61_9BURK</name>
<dbReference type="Gene3D" id="2.40.128.130">
    <property type="entry name" value="Autotransporter beta-domain"/>
    <property type="match status" value="1"/>
</dbReference>
<sequence length="612" mass="62874">GVNEVAISQSNTVTLVGGDDKELIAFAGEGDKSVTVEGTLKLGDAASTNNSGKLSAPVTITNSGEMNVQAGSYQIADLTVNSSSLVVNNASASIDTLKLNTSSTITSGSQAVEVKGMTVDATAHTVTGAVNVEKLTAAAGSVINVGTKDARGDMTVGETSELNGMTFFLDPAWVEGQEVTDASRLVFKNPKVDAKVIAGHNSYVVFGSGNTTNFTPVFGKQVTWGQGGVLAAAYVAQPITIDANGALVVDGSLQQLGDAPAAGSVTFGENSVLVADVTELASGEALITADTFNVNDASKAVIVGSMKNGETYKLASVDNVWSADQIVSGNALWSLTGNDDGSFTVKLEDATKIFGDLMQGGQLANAGMTAGGDAGNYVDSLLTDASGNVGNLASTAARFDAAMNIGGALSVFTNAYDRAGEFREIVRSESTMDQEPRLWAHVMGGKTKLKGISSGAQSVHTETDHYGIVIGAEGMVTNNLSLGVALAAGTGDTDNDKVNAKDEFDYYGISAYGRTTVGFVDILGDVSATFLKSDMKMHGVADIDADADTAVYSAGVQAQKTLNLGWADVTPFIGMDVYHVRSDGYSAGHGIKVEDSDATAVEFPIGAKLAKS</sequence>
<gene>
    <name evidence="2" type="ORF">H5985_09195</name>
</gene>
<reference evidence="2 3" key="1">
    <citation type="journal article" date="2021" name="Sci. Rep.">
        <title>The distribution of antibiotic resistance genes in chicken gut microbiota commensals.</title>
        <authorList>
            <person name="Juricova H."/>
            <person name="Matiasovicova J."/>
            <person name="Kubasova T."/>
            <person name="Cejkova D."/>
            <person name="Rychlik I."/>
        </authorList>
    </citation>
    <scope>NUCLEOTIDE SEQUENCE [LARGE SCALE GENOMIC DNA]</scope>
    <source>
        <strain evidence="2 3">An562</strain>
    </source>
</reference>
<dbReference type="InterPro" id="IPR005546">
    <property type="entry name" value="Autotransporte_beta"/>
</dbReference>
<dbReference type="PROSITE" id="PS51208">
    <property type="entry name" value="AUTOTRANSPORTER"/>
    <property type="match status" value="1"/>
</dbReference>
<dbReference type="EMBL" id="JACJKX010000035">
    <property type="protein sequence ID" value="MBM6929433.1"/>
    <property type="molecule type" value="Genomic_DNA"/>
</dbReference>
<protein>
    <submittedName>
        <fullName evidence="2">Autotransporter outer membrane beta-barrel domain-containing protein</fullName>
    </submittedName>
</protein>
<feature type="non-terminal residue" evidence="2">
    <location>
        <position position="612"/>
    </location>
</feature>
<dbReference type="InterPro" id="IPR036709">
    <property type="entry name" value="Autotransporte_beta_dom_sf"/>
</dbReference>
<evidence type="ECO:0000313" key="2">
    <source>
        <dbReference type="EMBL" id="MBM6929433.1"/>
    </source>
</evidence>
<evidence type="ECO:0000313" key="3">
    <source>
        <dbReference type="Proteomes" id="UP000777002"/>
    </source>
</evidence>
<comment type="caution">
    <text evidence="2">The sequence shown here is derived from an EMBL/GenBank/DDBJ whole genome shotgun (WGS) entry which is preliminary data.</text>
</comment>
<dbReference type="SUPFAM" id="SSF103515">
    <property type="entry name" value="Autotransporter"/>
    <property type="match status" value="1"/>
</dbReference>
<dbReference type="Proteomes" id="UP000777002">
    <property type="component" value="Unassembled WGS sequence"/>
</dbReference>
<proteinExistence type="predicted"/>
<feature type="non-terminal residue" evidence="2">
    <location>
        <position position="1"/>
    </location>
</feature>
<keyword evidence="3" id="KW-1185">Reference proteome</keyword>
<evidence type="ECO:0000259" key="1">
    <source>
        <dbReference type="PROSITE" id="PS51208"/>
    </source>
</evidence>
<organism evidence="2 3">
    <name type="scientific">Parasutterella secunda</name>
    <dbReference type="NCBI Taxonomy" id="626947"/>
    <lineage>
        <taxon>Bacteria</taxon>
        <taxon>Pseudomonadati</taxon>
        <taxon>Pseudomonadota</taxon>
        <taxon>Betaproteobacteria</taxon>
        <taxon>Burkholderiales</taxon>
        <taxon>Sutterellaceae</taxon>
        <taxon>Parasutterella</taxon>
    </lineage>
</organism>
<accession>A0ABS2GX61</accession>
<dbReference type="Pfam" id="PF03797">
    <property type="entry name" value="Autotransporter"/>
    <property type="match status" value="1"/>
</dbReference>
<dbReference type="RefSeq" id="WP_205051014.1">
    <property type="nucleotide sequence ID" value="NZ_JACJKX010000035.1"/>
</dbReference>
<feature type="domain" description="Autotransporter" evidence="1">
    <location>
        <begin position="431"/>
        <end position="612"/>
    </location>
</feature>